<feature type="domain" description="Aminoglycoside phosphotransferase" evidence="1">
    <location>
        <begin position="83"/>
        <end position="262"/>
    </location>
</feature>
<comment type="caution">
    <text evidence="2">The sequence shown here is derived from an EMBL/GenBank/DDBJ whole genome shotgun (WGS) entry which is preliminary data.</text>
</comment>
<keyword evidence="3" id="KW-1185">Reference proteome</keyword>
<dbReference type="InterPro" id="IPR011009">
    <property type="entry name" value="Kinase-like_dom_sf"/>
</dbReference>
<dbReference type="InterPro" id="IPR002575">
    <property type="entry name" value="Aminoglycoside_PTrfase"/>
</dbReference>
<dbReference type="Gene3D" id="3.90.1200.10">
    <property type="match status" value="1"/>
</dbReference>
<dbReference type="RefSeq" id="WP_344440934.1">
    <property type="nucleotide sequence ID" value="NZ_BAAALF010000024.1"/>
</dbReference>
<proteinExistence type="predicted"/>
<dbReference type="EMBL" id="BAAALF010000024">
    <property type="protein sequence ID" value="GAA1229618.1"/>
    <property type="molecule type" value="Genomic_DNA"/>
</dbReference>
<evidence type="ECO:0000313" key="3">
    <source>
        <dbReference type="Proteomes" id="UP001500037"/>
    </source>
</evidence>
<evidence type="ECO:0000259" key="1">
    <source>
        <dbReference type="Pfam" id="PF01636"/>
    </source>
</evidence>
<accession>A0ABN1W0G6</accession>
<name>A0ABN1W0G6_9ACTN</name>
<protein>
    <submittedName>
        <fullName evidence="2">Phosphotransferase</fullName>
    </submittedName>
</protein>
<organism evidence="2 3">
    <name type="scientific">Kitasatospora nipponensis</name>
    <dbReference type="NCBI Taxonomy" id="258049"/>
    <lineage>
        <taxon>Bacteria</taxon>
        <taxon>Bacillati</taxon>
        <taxon>Actinomycetota</taxon>
        <taxon>Actinomycetes</taxon>
        <taxon>Kitasatosporales</taxon>
        <taxon>Streptomycetaceae</taxon>
        <taxon>Kitasatospora</taxon>
    </lineage>
</organism>
<gene>
    <name evidence="2" type="ORF">GCM10009665_20070</name>
</gene>
<dbReference type="Pfam" id="PF01636">
    <property type="entry name" value="APH"/>
    <property type="match status" value="1"/>
</dbReference>
<dbReference type="Proteomes" id="UP001500037">
    <property type="component" value="Unassembled WGS sequence"/>
</dbReference>
<evidence type="ECO:0000313" key="2">
    <source>
        <dbReference type="EMBL" id="GAA1229618.1"/>
    </source>
</evidence>
<dbReference type="SUPFAM" id="SSF56112">
    <property type="entry name" value="Protein kinase-like (PK-like)"/>
    <property type="match status" value="1"/>
</dbReference>
<reference evidence="2 3" key="1">
    <citation type="journal article" date="2019" name="Int. J. Syst. Evol. Microbiol.">
        <title>The Global Catalogue of Microorganisms (GCM) 10K type strain sequencing project: providing services to taxonomists for standard genome sequencing and annotation.</title>
        <authorList>
            <consortium name="The Broad Institute Genomics Platform"/>
            <consortium name="The Broad Institute Genome Sequencing Center for Infectious Disease"/>
            <person name="Wu L."/>
            <person name="Ma J."/>
        </authorList>
    </citation>
    <scope>NUCLEOTIDE SEQUENCE [LARGE SCALE GENOMIC DNA]</scope>
    <source>
        <strain evidence="2 3">JCM 13004</strain>
    </source>
</reference>
<sequence length="336" mass="37032">MTVERRVVTREQLAGVARAALGGGRRLVGVSRLRGGSKKGVYRLAFDDDSTAIAYLWEEAENFWPGAPGAAAEDHTDPFSHASGLDLFEAASRRLDALGIRTPRIRLADRSGRHYPADLAVVEDVPGENLEALLRRDPQRAEAALERLAQALGVLHRHTAAGYGKVALVDNGGVSQGRSCEQVVLDRALDDLAEAASRDARMARAGDRLEAVVRALAAAVRPRTEYGLIHGELGPDHVLLDRHGDPVLIDIEGLMYFDVEWEHVFLRIRFGEHYRWLDAAGLDGRRLDFYTLAMRLSLVAGPLRLLDGDFPDRVFMGEIAEYNLRQALDFLPADGR</sequence>